<keyword evidence="3" id="KW-0788">Thiol protease</keyword>
<evidence type="ECO:0000256" key="3">
    <source>
        <dbReference type="ARBA" id="ARBA00022807"/>
    </source>
</evidence>
<name>A0A2M7RBY8_9BACT</name>
<dbReference type="InterPro" id="IPR000064">
    <property type="entry name" value="NLP_P60_dom"/>
</dbReference>
<protein>
    <recommendedName>
        <fullName evidence="4">NlpC/P60 domain-containing protein</fullName>
    </recommendedName>
</protein>
<comment type="caution">
    <text evidence="5">The sequence shown here is derived from an EMBL/GenBank/DDBJ whole genome shotgun (WGS) entry which is preliminary data.</text>
</comment>
<sequence>MIINKKKTYLAYIINSLNTEMFKDVYFSSGKATTNVTKGGELACAVYLSSLLYLFDMIKKPHATINSTIKDMKSCNWRPVQKPKKGDVLVWSIKDGQQHLGFYFDENMAISNSTRKKRVWTHHPTYNNKRKIVEILRYSF</sequence>
<dbReference type="Pfam" id="PF00877">
    <property type="entry name" value="NLPC_P60"/>
    <property type="match status" value="1"/>
</dbReference>
<dbReference type="GO" id="GO:0006508">
    <property type="term" value="P:proteolysis"/>
    <property type="evidence" value="ECO:0007669"/>
    <property type="project" value="UniProtKB-KW"/>
</dbReference>
<evidence type="ECO:0000256" key="2">
    <source>
        <dbReference type="ARBA" id="ARBA00022801"/>
    </source>
</evidence>
<evidence type="ECO:0000313" key="5">
    <source>
        <dbReference type="EMBL" id="PIY94184.1"/>
    </source>
</evidence>
<organism evidence="5 6">
    <name type="scientific">Candidatus Komeilibacteria bacterium CG_4_10_14_0_8_um_filter_37_78</name>
    <dbReference type="NCBI Taxonomy" id="1974471"/>
    <lineage>
        <taxon>Bacteria</taxon>
        <taxon>Candidatus Komeiliibacteriota</taxon>
    </lineage>
</organism>
<dbReference type="EMBL" id="PFMC01000071">
    <property type="protein sequence ID" value="PIY94184.1"/>
    <property type="molecule type" value="Genomic_DNA"/>
</dbReference>
<reference evidence="6" key="1">
    <citation type="submission" date="2017-09" db="EMBL/GenBank/DDBJ databases">
        <title>Depth-based differentiation of microbial function through sediment-hosted aquifers and enrichment of novel symbionts in the deep terrestrial subsurface.</title>
        <authorList>
            <person name="Probst A.J."/>
            <person name="Ladd B."/>
            <person name="Jarett J.K."/>
            <person name="Geller-Mcgrath D.E."/>
            <person name="Sieber C.M.K."/>
            <person name="Emerson J.B."/>
            <person name="Anantharaman K."/>
            <person name="Thomas B.C."/>
            <person name="Malmstrom R."/>
            <person name="Stieglmeier M."/>
            <person name="Klingl A."/>
            <person name="Woyke T."/>
            <person name="Ryan C.M."/>
            <person name="Banfield J.F."/>
        </authorList>
    </citation>
    <scope>NUCLEOTIDE SEQUENCE [LARGE SCALE GENOMIC DNA]</scope>
</reference>
<evidence type="ECO:0000256" key="1">
    <source>
        <dbReference type="ARBA" id="ARBA00022670"/>
    </source>
</evidence>
<dbReference type="GO" id="GO:0008234">
    <property type="term" value="F:cysteine-type peptidase activity"/>
    <property type="evidence" value="ECO:0007669"/>
    <property type="project" value="UniProtKB-KW"/>
</dbReference>
<evidence type="ECO:0000313" key="6">
    <source>
        <dbReference type="Proteomes" id="UP000228689"/>
    </source>
</evidence>
<dbReference type="Proteomes" id="UP000228689">
    <property type="component" value="Unassembled WGS sequence"/>
</dbReference>
<accession>A0A2M7RBY8</accession>
<evidence type="ECO:0000259" key="4">
    <source>
        <dbReference type="Pfam" id="PF00877"/>
    </source>
</evidence>
<keyword evidence="2" id="KW-0378">Hydrolase</keyword>
<proteinExistence type="predicted"/>
<gene>
    <name evidence="5" type="ORF">COY67_02885</name>
</gene>
<keyword evidence="1" id="KW-0645">Protease</keyword>
<feature type="domain" description="NlpC/P60" evidence="4">
    <location>
        <begin position="62"/>
        <end position="121"/>
    </location>
</feature>
<dbReference type="AlphaFoldDB" id="A0A2M7RBY8"/>